<feature type="chain" id="PRO_5046787212" evidence="1">
    <location>
        <begin position="31"/>
        <end position="58"/>
    </location>
</feature>
<dbReference type="Proteomes" id="UP001341840">
    <property type="component" value="Unassembled WGS sequence"/>
</dbReference>
<organism evidence="2 3">
    <name type="scientific">Stylosanthes scabra</name>
    <dbReference type="NCBI Taxonomy" id="79078"/>
    <lineage>
        <taxon>Eukaryota</taxon>
        <taxon>Viridiplantae</taxon>
        <taxon>Streptophyta</taxon>
        <taxon>Embryophyta</taxon>
        <taxon>Tracheophyta</taxon>
        <taxon>Spermatophyta</taxon>
        <taxon>Magnoliopsida</taxon>
        <taxon>eudicotyledons</taxon>
        <taxon>Gunneridae</taxon>
        <taxon>Pentapetalae</taxon>
        <taxon>rosids</taxon>
        <taxon>fabids</taxon>
        <taxon>Fabales</taxon>
        <taxon>Fabaceae</taxon>
        <taxon>Papilionoideae</taxon>
        <taxon>50 kb inversion clade</taxon>
        <taxon>dalbergioids sensu lato</taxon>
        <taxon>Dalbergieae</taxon>
        <taxon>Pterocarpus clade</taxon>
        <taxon>Stylosanthes</taxon>
    </lineage>
</organism>
<proteinExistence type="predicted"/>
<sequence>CNGGSRTRICAAVLLEFALSVLLHFYETKSCNSSRQNMTASFTCLLGRKSALKFNPLL</sequence>
<keyword evidence="1" id="KW-0732">Signal</keyword>
<evidence type="ECO:0000313" key="2">
    <source>
        <dbReference type="EMBL" id="MED6175964.1"/>
    </source>
</evidence>
<feature type="non-terminal residue" evidence="2">
    <location>
        <position position="1"/>
    </location>
</feature>
<accession>A0ABU6VSE8</accession>
<keyword evidence="3" id="KW-1185">Reference proteome</keyword>
<reference evidence="2 3" key="1">
    <citation type="journal article" date="2023" name="Plants (Basel)">
        <title>Bridging the Gap: Combining Genomics and Transcriptomics Approaches to Understand Stylosanthes scabra, an Orphan Legume from the Brazilian Caatinga.</title>
        <authorList>
            <person name="Ferreira-Neto J.R.C."/>
            <person name="da Silva M.D."/>
            <person name="Binneck E."/>
            <person name="de Melo N.F."/>
            <person name="da Silva R.H."/>
            <person name="de Melo A.L.T.M."/>
            <person name="Pandolfi V."/>
            <person name="Bustamante F.O."/>
            <person name="Brasileiro-Vidal A.C."/>
            <person name="Benko-Iseppon A.M."/>
        </authorList>
    </citation>
    <scope>NUCLEOTIDE SEQUENCE [LARGE SCALE GENOMIC DNA]</scope>
    <source>
        <tissue evidence="2">Leaves</tissue>
    </source>
</reference>
<feature type="signal peptide" evidence="1">
    <location>
        <begin position="1"/>
        <end position="30"/>
    </location>
</feature>
<comment type="caution">
    <text evidence="2">The sequence shown here is derived from an EMBL/GenBank/DDBJ whole genome shotgun (WGS) entry which is preliminary data.</text>
</comment>
<gene>
    <name evidence="2" type="ORF">PIB30_083298</name>
</gene>
<name>A0ABU6VSE8_9FABA</name>
<evidence type="ECO:0000256" key="1">
    <source>
        <dbReference type="SAM" id="SignalP"/>
    </source>
</evidence>
<evidence type="ECO:0000313" key="3">
    <source>
        <dbReference type="Proteomes" id="UP001341840"/>
    </source>
</evidence>
<dbReference type="EMBL" id="JASCZI010152347">
    <property type="protein sequence ID" value="MED6175964.1"/>
    <property type="molecule type" value="Genomic_DNA"/>
</dbReference>
<protein>
    <submittedName>
        <fullName evidence="2">Uncharacterized protein</fullName>
    </submittedName>
</protein>